<protein>
    <submittedName>
        <fullName evidence="1">Uncharacterized protein</fullName>
    </submittedName>
</protein>
<comment type="caution">
    <text evidence="1">The sequence shown here is derived from an EMBL/GenBank/DDBJ whole genome shotgun (WGS) entry which is preliminary data.</text>
</comment>
<evidence type="ECO:0000313" key="2">
    <source>
        <dbReference type="Proteomes" id="UP000807370"/>
    </source>
</evidence>
<organism evidence="1 2">
    <name type="scientific">Bradyrhizobium agreste</name>
    <dbReference type="NCBI Taxonomy" id="2751811"/>
    <lineage>
        <taxon>Bacteria</taxon>
        <taxon>Pseudomonadati</taxon>
        <taxon>Pseudomonadota</taxon>
        <taxon>Alphaproteobacteria</taxon>
        <taxon>Hyphomicrobiales</taxon>
        <taxon>Nitrobacteraceae</taxon>
        <taxon>Bradyrhizobium</taxon>
    </lineage>
</organism>
<dbReference type="RefSeq" id="WP_197962773.1">
    <property type="nucleotide sequence ID" value="NZ_JACCHP010000021.1"/>
</dbReference>
<dbReference type="Proteomes" id="UP000807370">
    <property type="component" value="Unassembled WGS sequence"/>
</dbReference>
<gene>
    <name evidence="1" type="ORF">HZZ13_28120</name>
</gene>
<reference evidence="1 2" key="1">
    <citation type="submission" date="2020-07" db="EMBL/GenBank/DDBJ databases">
        <title>Bradyrhizobium diversity isolated from nodules of indigenous legumes of Western Australia.</title>
        <authorList>
            <person name="Klepa M.S."/>
        </authorList>
    </citation>
    <scope>NUCLEOTIDE SEQUENCE [LARGE SCALE GENOMIC DNA]</scope>
    <source>
        <strain evidence="1 2">CNPSo 4010</strain>
    </source>
</reference>
<proteinExistence type="predicted"/>
<sequence length="69" mass="7119">MTAMYELNDRELDDVAAGQLSSNPIIAQGGLINVGVNAVVQAADVLSHNSFLNNNHTDVAIAVLGTAIA</sequence>
<dbReference type="EMBL" id="JACCHP010000021">
    <property type="protein sequence ID" value="MBH5401626.1"/>
    <property type="molecule type" value="Genomic_DNA"/>
</dbReference>
<evidence type="ECO:0000313" key="1">
    <source>
        <dbReference type="EMBL" id="MBH5401626.1"/>
    </source>
</evidence>
<keyword evidence="2" id="KW-1185">Reference proteome</keyword>
<accession>A0ABS0PWN9</accession>
<name>A0ABS0PWN9_9BRAD</name>